<feature type="domain" description="PDZ" evidence="11">
    <location>
        <begin position="397"/>
        <end position="489"/>
    </location>
</feature>
<evidence type="ECO:0000313" key="13">
    <source>
        <dbReference type="Proteomes" id="UP000779900"/>
    </source>
</evidence>
<keyword evidence="5" id="KW-0677">Repeat</keyword>
<dbReference type="FunFam" id="2.40.10.10:FF:000001">
    <property type="entry name" value="Periplasmic serine protease DegS"/>
    <property type="match status" value="1"/>
</dbReference>
<dbReference type="InterPro" id="IPR009003">
    <property type="entry name" value="Peptidase_S1_PA"/>
</dbReference>
<protein>
    <submittedName>
        <fullName evidence="12">Do family serine endopeptidase</fullName>
    </submittedName>
</protein>
<feature type="active site" description="Charge relay system" evidence="9">
    <location>
        <position position="133"/>
    </location>
</feature>
<keyword evidence="6" id="KW-0574">Periplasm</keyword>
<evidence type="ECO:0000256" key="5">
    <source>
        <dbReference type="ARBA" id="ARBA00022737"/>
    </source>
</evidence>
<dbReference type="Gene3D" id="2.40.10.120">
    <property type="match status" value="1"/>
</dbReference>
<evidence type="ECO:0000256" key="3">
    <source>
        <dbReference type="ARBA" id="ARBA00022670"/>
    </source>
</evidence>
<keyword evidence="8" id="KW-0720">Serine protease</keyword>
<evidence type="ECO:0000259" key="11">
    <source>
        <dbReference type="PROSITE" id="PS50106"/>
    </source>
</evidence>
<dbReference type="PANTHER" id="PTHR22939:SF129">
    <property type="entry name" value="SERINE PROTEASE HTRA2, MITOCHONDRIAL"/>
    <property type="match status" value="1"/>
</dbReference>
<dbReference type="NCBIfam" id="TIGR02037">
    <property type="entry name" value="degP_htrA_DO"/>
    <property type="match status" value="1"/>
</dbReference>
<dbReference type="Proteomes" id="UP000779900">
    <property type="component" value="Unassembled WGS sequence"/>
</dbReference>
<keyword evidence="3" id="KW-0645">Protease</keyword>
<dbReference type="Gene3D" id="2.30.42.10">
    <property type="match status" value="2"/>
</dbReference>
<name>A0A937XGA6_UNCW3</name>
<dbReference type="InterPro" id="IPR036034">
    <property type="entry name" value="PDZ_sf"/>
</dbReference>
<feature type="active site" description="Charge relay system" evidence="9">
    <location>
        <position position="166"/>
    </location>
</feature>
<dbReference type="PRINTS" id="PR00834">
    <property type="entry name" value="PROTEASES2C"/>
</dbReference>
<dbReference type="AlphaFoldDB" id="A0A937XGA6"/>
<comment type="similarity">
    <text evidence="2">Belongs to the peptidase S1C family.</text>
</comment>
<gene>
    <name evidence="12" type="ORF">FJY68_06570</name>
</gene>
<accession>A0A937XGA6</accession>
<dbReference type="SUPFAM" id="SSF50156">
    <property type="entry name" value="PDZ domain-like"/>
    <property type="match status" value="2"/>
</dbReference>
<organism evidence="12 13">
    <name type="scientific">candidate division WOR-3 bacterium</name>
    <dbReference type="NCBI Taxonomy" id="2052148"/>
    <lineage>
        <taxon>Bacteria</taxon>
        <taxon>Bacteria division WOR-3</taxon>
    </lineage>
</organism>
<sequence length="500" mass="52580">MNHRISLKLVGAILAPAVLVAFVVGLVLAGALSLRPSLAQTETKLAQVGLGLGAGDHSPFAQVADAVLPAVVNISAEKTVRVSERSRLEGTPLEQFFRDFMRGMPEMPQEQRQGSLGSGVLISTDGYIVTNNHVVSGFDKIAVRLSDETEFKGKAVKVVGRDPQSDLAVLKVESKQPLPAVLLANPADIKVGDWAIAVGNPFGLRGTVTVGVVSAKGRSGLPLPEGPTYQDFIQTDASINPGNSGGALVNIKGELMGVNSAIRTPTGYNVGIGFAVPVDIVKSVTDQLIKTGKVVRGYMGIRPQPVTEAIRRAMALEDSKGVLVAEVISGQPADKAGIESGDVITSVNGVKVDGVEQFRRRVAEFSPGSKITVEIVRDGERLSKGLTLATLPVDGQQAPSQEEEQPSVWLGISVRSLTQDERAQAKVSGGVIVEDVESGSAADEAGIQAADIVLEVGKTRIGGMDDYSRAVRQFRGSNRAVLFRVNRGGSVLYIAVEPGD</sequence>
<evidence type="ECO:0000256" key="9">
    <source>
        <dbReference type="PIRSR" id="PIRSR611782-1"/>
    </source>
</evidence>
<feature type="binding site" evidence="10">
    <location>
        <position position="166"/>
    </location>
    <ligand>
        <name>substrate</name>
    </ligand>
</feature>
<evidence type="ECO:0000256" key="1">
    <source>
        <dbReference type="ARBA" id="ARBA00004418"/>
    </source>
</evidence>
<reference evidence="12" key="1">
    <citation type="submission" date="2019-03" db="EMBL/GenBank/DDBJ databases">
        <title>Lake Tanganyika Metagenome-Assembled Genomes (MAGs).</title>
        <authorList>
            <person name="Tran P."/>
        </authorList>
    </citation>
    <scope>NUCLEOTIDE SEQUENCE</scope>
    <source>
        <strain evidence="12">K_DeepCast_150m_m2_040</strain>
    </source>
</reference>
<dbReference type="InterPro" id="IPR001940">
    <property type="entry name" value="Peptidase_S1C"/>
</dbReference>
<dbReference type="EMBL" id="VGIR01000032">
    <property type="protein sequence ID" value="MBM3331501.1"/>
    <property type="molecule type" value="Genomic_DNA"/>
</dbReference>
<feature type="binding site" evidence="10">
    <location>
        <position position="133"/>
    </location>
    <ligand>
        <name>substrate</name>
    </ligand>
</feature>
<keyword evidence="4" id="KW-0732">Signal</keyword>
<feature type="binding site" evidence="10">
    <location>
        <begin position="242"/>
        <end position="244"/>
    </location>
    <ligand>
        <name>substrate</name>
    </ligand>
</feature>
<dbReference type="SUPFAM" id="SSF50494">
    <property type="entry name" value="Trypsin-like serine proteases"/>
    <property type="match status" value="1"/>
</dbReference>
<keyword evidence="7" id="KW-0378">Hydrolase</keyword>
<evidence type="ECO:0000256" key="8">
    <source>
        <dbReference type="ARBA" id="ARBA00022825"/>
    </source>
</evidence>
<evidence type="ECO:0000256" key="10">
    <source>
        <dbReference type="PIRSR" id="PIRSR611782-2"/>
    </source>
</evidence>
<feature type="domain" description="PDZ" evidence="11">
    <location>
        <begin position="288"/>
        <end position="379"/>
    </location>
</feature>
<comment type="caution">
    <text evidence="12">The sequence shown here is derived from an EMBL/GenBank/DDBJ whole genome shotgun (WGS) entry which is preliminary data.</text>
</comment>
<comment type="subcellular location">
    <subcellularLocation>
        <location evidence="1">Periplasm</location>
    </subcellularLocation>
</comment>
<dbReference type="InterPro" id="IPR001478">
    <property type="entry name" value="PDZ"/>
</dbReference>
<dbReference type="GO" id="GO:0006508">
    <property type="term" value="P:proteolysis"/>
    <property type="evidence" value="ECO:0007669"/>
    <property type="project" value="UniProtKB-KW"/>
</dbReference>
<proteinExistence type="inferred from homology"/>
<dbReference type="InterPro" id="IPR011782">
    <property type="entry name" value="Pept_S1C_Do"/>
</dbReference>
<evidence type="ECO:0000256" key="2">
    <source>
        <dbReference type="ARBA" id="ARBA00010541"/>
    </source>
</evidence>
<dbReference type="Pfam" id="PF17820">
    <property type="entry name" value="PDZ_6"/>
    <property type="match status" value="1"/>
</dbReference>
<dbReference type="GO" id="GO:0042597">
    <property type="term" value="C:periplasmic space"/>
    <property type="evidence" value="ECO:0007669"/>
    <property type="project" value="UniProtKB-SubCell"/>
</dbReference>
<evidence type="ECO:0000256" key="4">
    <source>
        <dbReference type="ARBA" id="ARBA00022729"/>
    </source>
</evidence>
<feature type="active site" description="Charge relay system" evidence="9">
    <location>
        <position position="244"/>
    </location>
</feature>
<feature type="binding site" evidence="10">
    <location>
        <position position="77"/>
    </location>
    <ligand>
        <name>substrate</name>
    </ligand>
</feature>
<evidence type="ECO:0000313" key="12">
    <source>
        <dbReference type="EMBL" id="MBM3331501.1"/>
    </source>
</evidence>
<dbReference type="PROSITE" id="PS50106">
    <property type="entry name" value="PDZ"/>
    <property type="match status" value="2"/>
</dbReference>
<dbReference type="GO" id="GO:0004252">
    <property type="term" value="F:serine-type endopeptidase activity"/>
    <property type="evidence" value="ECO:0007669"/>
    <property type="project" value="InterPro"/>
</dbReference>
<dbReference type="PANTHER" id="PTHR22939">
    <property type="entry name" value="SERINE PROTEASE FAMILY S1C HTRA-RELATED"/>
    <property type="match status" value="1"/>
</dbReference>
<dbReference type="SMART" id="SM00228">
    <property type="entry name" value="PDZ"/>
    <property type="match status" value="2"/>
</dbReference>
<dbReference type="Pfam" id="PF13180">
    <property type="entry name" value="PDZ_2"/>
    <property type="match status" value="1"/>
</dbReference>
<evidence type="ECO:0000256" key="6">
    <source>
        <dbReference type="ARBA" id="ARBA00022764"/>
    </source>
</evidence>
<evidence type="ECO:0000256" key="7">
    <source>
        <dbReference type="ARBA" id="ARBA00022801"/>
    </source>
</evidence>
<dbReference type="InterPro" id="IPR041489">
    <property type="entry name" value="PDZ_6"/>
</dbReference>
<dbReference type="Pfam" id="PF13365">
    <property type="entry name" value="Trypsin_2"/>
    <property type="match status" value="1"/>
</dbReference>